<feature type="transmembrane region" description="Helical" evidence="1">
    <location>
        <begin position="110"/>
        <end position="130"/>
    </location>
</feature>
<dbReference type="InterPro" id="IPR046291">
    <property type="entry name" value="DUF6328"/>
</dbReference>
<sequence>MAGDSRTDGEQLYRGRRETEMERLDRNWNSLLQELRVVQTGVQVLTGFLLTLPFQGRFDILSGPMRVVYLVTVCTAVLSTALLVAPVAMHRLLFRQHRLRSLVSASHKSAYAGVLLLGLAVSGMTMIIFYTVVGTLPAMVAGAGALVVFAGFWLVLPLAMRRTEPSTPQESEPPTP</sequence>
<dbReference type="KEGG" id="mpof:MPOR_48940"/>
<protein>
    <recommendedName>
        <fullName evidence="4">Sodium:proton antiporter</fullName>
    </recommendedName>
</protein>
<evidence type="ECO:0008006" key="4">
    <source>
        <dbReference type="Google" id="ProtNLM"/>
    </source>
</evidence>
<dbReference type="Proteomes" id="UP000466785">
    <property type="component" value="Chromosome"/>
</dbReference>
<keyword evidence="1" id="KW-0812">Transmembrane</keyword>
<evidence type="ECO:0000313" key="2">
    <source>
        <dbReference type="EMBL" id="BBX53868.1"/>
    </source>
</evidence>
<evidence type="ECO:0000256" key="1">
    <source>
        <dbReference type="SAM" id="Phobius"/>
    </source>
</evidence>
<keyword evidence="1" id="KW-1133">Transmembrane helix</keyword>
<reference evidence="2 3" key="1">
    <citation type="journal article" date="2019" name="Emerg. Microbes Infect.">
        <title>Comprehensive subspecies identification of 175 nontuberculous mycobacteria species based on 7547 genomic profiles.</title>
        <authorList>
            <person name="Matsumoto Y."/>
            <person name="Kinjo T."/>
            <person name="Motooka D."/>
            <person name="Nabeya D."/>
            <person name="Jung N."/>
            <person name="Uechi K."/>
            <person name="Horii T."/>
            <person name="Iida T."/>
            <person name="Fujita J."/>
            <person name="Nakamura S."/>
        </authorList>
    </citation>
    <scope>NUCLEOTIDE SEQUENCE [LARGE SCALE GENOMIC DNA]</scope>
    <source>
        <strain evidence="2 3">JCM 12603</strain>
    </source>
</reference>
<keyword evidence="3" id="KW-1185">Reference proteome</keyword>
<proteinExistence type="predicted"/>
<dbReference type="EMBL" id="AP022570">
    <property type="protein sequence ID" value="BBX53868.1"/>
    <property type="molecule type" value="Genomic_DNA"/>
</dbReference>
<keyword evidence="1" id="KW-0472">Membrane</keyword>
<organism evidence="2 3">
    <name type="scientific">Mycolicibacterium poriferae</name>
    <dbReference type="NCBI Taxonomy" id="39694"/>
    <lineage>
        <taxon>Bacteria</taxon>
        <taxon>Bacillati</taxon>
        <taxon>Actinomycetota</taxon>
        <taxon>Actinomycetes</taxon>
        <taxon>Mycobacteriales</taxon>
        <taxon>Mycobacteriaceae</taxon>
        <taxon>Mycolicibacterium</taxon>
    </lineage>
</organism>
<feature type="transmembrane region" description="Helical" evidence="1">
    <location>
        <begin position="136"/>
        <end position="156"/>
    </location>
</feature>
<accession>A0A6N4VIC4</accession>
<evidence type="ECO:0000313" key="3">
    <source>
        <dbReference type="Proteomes" id="UP000466785"/>
    </source>
</evidence>
<dbReference type="Pfam" id="PF19853">
    <property type="entry name" value="DUF6328"/>
    <property type="match status" value="1"/>
</dbReference>
<dbReference type="AlphaFoldDB" id="A0A6N4VIC4"/>
<name>A0A6N4VIC4_9MYCO</name>
<feature type="transmembrane region" description="Helical" evidence="1">
    <location>
        <begin position="67"/>
        <end position="89"/>
    </location>
</feature>
<gene>
    <name evidence="2" type="ORF">MPOR_48940</name>
</gene>
<dbReference type="RefSeq" id="WP_152518437.1">
    <property type="nucleotide sequence ID" value="NZ_AP022570.1"/>
</dbReference>